<dbReference type="InterPro" id="IPR024146">
    <property type="entry name" value="Claspin"/>
</dbReference>
<evidence type="ECO:0000256" key="3">
    <source>
        <dbReference type="ARBA" id="ARBA00023242"/>
    </source>
</evidence>
<name>A0AAD9N916_9ANNE</name>
<evidence type="ECO:0000313" key="6">
    <source>
        <dbReference type="Proteomes" id="UP001208570"/>
    </source>
</evidence>
<accession>A0AAD9N916</accession>
<evidence type="ECO:0008006" key="7">
    <source>
        <dbReference type="Google" id="ProtNLM"/>
    </source>
</evidence>
<dbReference type="GO" id="GO:0005634">
    <property type="term" value="C:nucleus"/>
    <property type="evidence" value="ECO:0007669"/>
    <property type="project" value="UniProtKB-SubCell"/>
</dbReference>
<dbReference type="EMBL" id="JAODUP010000118">
    <property type="protein sequence ID" value="KAK2161335.1"/>
    <property type="molecule type" value="Genomic_DNA"/>
</dbReference>
<evidence type="ECO:0000313" key="5">
    <source>
        <dbReference type="EMBL" id="KAK2161335.1"/>
    </source>
</evidence>
<comment type="caution">
    <text evidence="5">The sequence shown here is derived from an EMBL/GenBank/DDBJ whole genome shotgun (WGS) entry which is preliminary data.</text>
</comment>
<dbReference type="GO" id="GO:0010997">
    <property type="term" value="F:anaphase-promoting complex binding"/>
    <property type="evidence" value="ECO:0007669"/>
    <property type="project" value="TreeGrafter"/>
</dbReference>
<evidence type="ECO:0000256" key="2">
    <source>
        <dbReference type="ARBA" id="ARBA00022553"/>
    </source>
</evidence>
<protein>
    <recommendedName>
        <fullName evidence="7">Claspin</fullName>
    </recommendedName>
</protein>
<dbReference type="Proteomes" id="UP001208570">
    <property type="component" value="Unassembled WGS sequence"/>
</dbReference>
<gene>
    <name evidence="5" type="ORF">LSH36_118g00005</name>
</gene>
<keyword evidence="3" id="KW-0539">Nucleus</keyword>
<dbReference type="AlphaFoldDB" id="A0AAD9N916"/>
<proteinExistence type="predicted"/>
<dbReference type="PANTHER" id="PTHR14396:SF10">
    <property type="entry name" value="CLASPIN"/>
    <property type="match status" value="1"/>
</dbReference>
<dbReference type="PANTHER" id="PTHR14396">
    <property type="entry name" value="CLASPIN"/>
    <property type="match status" value="1"/>
</dbReference>
<evidence type="ECO:0000256" key="4">
    <source>
        <dbReference type="SAM" id="MobiDB-lite"/>
    </source>
</evidence>
<feature type="region of interest" description="Disordered" evidence="4">
    <location>
        <begin position="482"/>
        <end position="509"/>
    </location>
</feature>
<feature type="non-terminal residue" evidence="5">
    <location>
        <position position="1"/>
    </location>
</feature>
<dbReference type="GO" id="GO:0007095">
    <property type="term" value="P:mitotic G2 DNA damage checkpoint signaling"/>
    <property type="evidence" value="ECO:0007669"/>
    <property type="project" value="TreeGrafter"/>
</dbReference>
<keyword evidence="6" id="KW-1185">Reference proteome</keyword>
<dbReference type="GO" id="GO:0033314">
    <property type="term" value="P:mitotic DNA replication checkpoint signaling"/>
    <property type="evidence" value="ECO:0007669"/>
    <property type="project" value="TreeGrafter"/>
</dbReference>
<feature type="compositionally biased region" description="Polar residues" evidence="4">
    <location>
        <begin position="485"/>
        <end position="495"/>
    </location>
</feature>
<sequence length="557" mass="62658">NVSNNIMADNDGSDEDVVEMSAALKKRLKQVEERESSARLPYHKPQKVDLSVFLARTREKQQQLQAAKLGLAWKQTPDIKKESMPKSSSSVKSKEAAVINGDVVNEDANVDAKDSVTAAGAVEDVKRNISKQFKDTKIEDLDSLPDLIMEEVATEVQYEVITRDESCLLTDAEDRTGENRNTATPDEAKEGESGYISLPTSEEENSGDRIKKHTEDQIDLVSVQNDVTEHSVILSEDKPKQSVTDLGNTPNSDVVNKRRTFLTPKLANLLMENVTPTLSGGPDMLIDFDEEDPEKEKSAPGIPAGIEKFMERVIKHSAKRIPKKSEDVEITLITKEDVNERTELKINKLTYHVDNEEISPTKKPGAKLNYLKQKLQAKMKVKREEARQKRLQAFSLDNEEGYEDDGEEKILDDEEEMSDRTDTEDEEDFDEELDEEELSAEEDDKVAEKEDLLRVYNTPLIQSVAHKTVLHKSKTLELFDEDANTESPEMSQHSKNPAPEISSRPFQELSGSSTKTLVDDVMNVDDDILLLETQSVKSGRLCCNKLNKSSLFLLIFQ</sequence>
<feature type="region of interest" description="Disordered" evidence="4">
    <location>
        <begin position="391"/>
        <end position="446"/>
    </location>
</feature>
<evidence type="ECO:0000256" key="1">
    <source>
        <dbReference type="ARBA" id="ARBA00004123"/>
    </source>
</evidence>
<feature type="region of interest" description="Disordered" evidence="4">
    <location>
        <begin position="171"/>
        <end position="209"/>
    </location>
</feature>
<comment type="subcellular location">
    <subcellularLocation>
        <location evidence="1">Nucleus</location>
    </subcellularLocation>
</comment>
<keyword evidence="2" id="KW-0597">Phosphoprotein</keyword>
<reference evidence="5" key="1">
    <citation type="journal article" date="2023" name="Mol. Biol. Evol.">
        <title>Third-Generation Sequencing Reveals the Adaptive Role of the Epigenome in Three Deep-Sea Polychaetes.</title>
        <authorList>
            <person name="Perez M."/>
            <person name="Aroh O."/>
            <person name="Sun Y."/>
            <person name="Lan Y."/>
            <person name="Juniper S.K."/>
            <person name="Young C.R."/>
            <person name="Angers B."/>
            <person name="Qian P.Y."/>
        </authorList>
    </citation>
    <scope>NUCLEOTIDE SEQUENCE</scope>
    <source>
        <strain evidence="5">P08H-3</strain>
    </source>
</reference>
<feature type="compositionally biased region" description="Acidic residues" evidence="4">
    <location>
        <begin position="397"/>
        <end position="445"/>
    </location>
</feature>
<organism evidence="5 6">
    <name type="scientific">Paralvinella palmiformis</name>
    <dbReference type="NCBI Taxonomy" id="53620"/>
    <lineage>
        <taxon>Eukaryota</taxon>
        <taxon>Metazoa</taxon>
        <taxon>Spiralia</taxon>
        <taxon>Lophotrochozoa</taxon>
        <taxon>Annelida</taxon>
        <taxon>Polychaeta</taxon>
        <taxon>Sedentaria</taxon>
        <taxon>Canalipalpata</taxon>
        <taxon>Terebellida</taxon>
        <taxon>Terebelliformia</taxon>
        <taxon>Alvinellidae</taxon>
        <taxon>Paralvinella</taxon>
    </lineage>
</organism>